<dbReference type="RefSeq" id="XP_024676990.1">
    <property type="nucleotide sequence ID" value="XM_024832443.1"/>
</dbReference>
<proteinExistence type="predicted"/>
<dbReference type="VEuPathDB" id="FungiDB:P174DRAFT_74302"/>
<keyword evidence="1" id="KW-0812">Transmembrane</keyword>
<dbReference type="EMBL" id="MSZS01000016">
    <property type="protein sequence ID" value="PKX88395.1"/>
    <property type="molecule type" value="Genomic_DNA"/>
</dbReference>
<keyword evidence="3" id="KW-1185">Reference proteome</keyword>
<sequence>MLKMVIYPTRCHQLVLVVSWFVLRTSTCASAIIAVSLSVWTLPQIHNFALWRKPPNPLNAESNGNFPRLHISLLTAWLVPSVVILGVSSKIWTNMHEQLRFMVAQLGTVVLRKVFPL</sequence>
<name>A0A2I1BSM8_ASPN1</name>
<accession>A0A2I1BSM8</accession>
<dbReference type="Proteomes" id="UP000234474">
    <property type="component" value="Unassembled WGS sequence"/>
</dbReference>
<evidence type="ECO:0000313" key="2">
    <source>
        <dbReference type="EMBL" id="PKX88395.1"/>
    </source>
</evidence>
<protein>
    <submittedName>
        <fullName evidence="2">Uncharacterized protein</fullName>
    </submittedName>
</protein>
<organism evidence="2 3">
    <name type="scientific">Aspergillus novofumigatus (strain IBT 16806)</name>
    <dbReference type="NCBI Taxonomy" id="1392255"/>
    <lineage>
        <taxon>Eukaryota</taxon>
        <taxon>Fungi</taxon>
        <taxon>Dikarya</taxon>
        <taxon>Ascomycota</taxon>
        <taxon>Pezizomycotina</taxon>
        <taxon>Eurotiomycetes</taxon>
        <taxon>Eurotiomycetidae</taxon>
        <taxon>Eurotiales</taxon>
        <taxon>Aspergillaceae</taxon>
        <taxon>Aspergillus</taxon>
        <taxon>Aspergillus subgen. Fumigati</taxon>
    </lineage>
</organism>
<evidence type="ECO:0000313" key="3">
    <source>
        <dbReference type="Proteomes" id="UP000234474"/>
    </source>
</evidence>
<gene>
    <name evidence="2" type="ORF">P174DRAFT_74302</name>
</gene>
<comment type="caution">
    <text evidence="2">The sequence shown here is derived from an EMBL/GenBank/DDBJ whole genome shotgun (WGS) entry which is preliminary data.</text>
</comment>
<keyword evidence="1" id="KW-1133">Transmembrane helix</keyword>
<dbReference type="GeneID" id="36539780"/>
<reference evidence="3" key="1">
    <citation type="journal article" date="2018" name="Proc. Natl. Acad. Sci. U.S.A.">
        <title>Linking secondary metabolites to gene clusters through genome sequencing of six diverse Aspergillus species.</title>
        <authorList>
            <person name="Kaerboelling I."/>
            <person name="Vesth T.C."/>
            <person name="Frisvad J.C."/>
            <person name="Nybo J.L."/>
            <person name="Theobald S."/>
            <person name="Kuo A."/>
            <person name="Bowyer P."/>
            <person name="Matsuda Y."/>
            <person name="Mondo S."/>
            <person name="Lyhne E.K."/>
            <person name="Kogle M.E."/>
            <person name="Clum A."/>
            <person name="Lipzen A."/>
            <person name="Salamov A."/>
            <person name="Ngan C.Y."/>
            <person name="Daum C."/>
            <person name="Chiniquy J."/>
            <person name="Barry K."/>
            <person name="LaButti K."/>
            <person name="Haridas S."/>
            <person name="Simmons B.A."/>
            <person name="Magnuson J.K."/>
            <person name="Mortensen U.H."/>
            <person name="Larsen T.O."/>
            <person name="Grigoriev I.V."/>
            <person name="Baker S.E."/>
            <person name="Andersen M.R."/>
        </authorList>
    </citation>
    <scope>NUCLEOTIDE SEQUENCE [LARGE SCALE GENOMIC DNA]</scope>
    <source>
        <strain evidence="3">IBT 16806</strain>
    </source>
</reference>
<evidence type="ECO:0000256" key="1">
    <source>
        <dbReference type="SAM" id="Phobius"/>
    </source>
</evidence>
<keyword evidence="1" id="KW-0472">Membrane</keyword>
<dbReference type="AlphaFoldDB" id="A0A2I1BSM8"/>
<feature type="transmembrane region" description="Helical" evidence="1">
    <location>
        <begin position="71"/>
        <end position="92"/>
    </location>
</feature>